<dbReference type="SUPFAM" id="SSF47954">
    <property type="entry name" value="Cyclin-like"/>
    <property type="match status" value="1"/>
</dbReference>
<dbReference type="InterPro" id="IPR006671">
    <property type="entry name" value="Cyclin_N"/>
</dbReference>
<dbReference type="InterPro" id="IPR036915">
    <property type="entry name" value="Cyclin-like_sf"/>
</dbReference>
<dbReference type="Proteomes" id="UP001266305">
    <property type="component" value="Unassembled WGS sequence"/>
</dbReference>
<sequence length="64" mass="7025">MVCRMLPRRALPRAVTPEMHALLGQVHEYLGLAGDILDLAVNLLDSYLSASHVRSGRLQLLCVA</sequence>
<keyword evidence="3" id="KW-1185">Reference proteome</keyword>
<dbReference type="Pfam" id="PF00134">
    <property type="entry name" value="Cyclin_N"/>
    <property type="match status" value="1"/>
</dbReference>
<evidence type="ECO:0000313" key="2">
    <source>
        <dbReference type="EMBL" id="KAK2102506.1"/>
    </source>
</evidence>
<accession>A0ABQ9UZI6</accession>
<evidence type="ECO:0000313" key="3">
    <source>
        <dbReference type="Proteomes" id="UP001266305"/>
    </source>
</evidence>
<name>A0ABQ9UZI6_SAGOE</name>
<dbReference type="Gene3D" id="1.10.472.10">
    <property type="entry name" value="Cyclin-like"/>
    <property type="match status" value="1"/>
</dbReference>
<dbReference type="EMBL" id="JASSZA010000009">
    <property type="protein sequence ID" value="KAK2102506.1"/>
    <property type="molecule type" value="Genomic_DNA"/>
</dbReference>
<proteinExistence type="predicted"/>
<evidence type="ECO:0000259" key="1">
    <source>
        <dbReference type="Pfam" id="PF00134"/>
    </source>
</evidence>
<comment type="caution">
    <text evidence="2">The sequence shown here is derived from an EMBL/GenBank/DDBJ whole genome shotgun (WGS) entry which is preliminary data.</text>
</comment>
<protein>
    <recommendedName>
        <fullName evidence="1">Cyclin N-terminal domain-containing protein</fullName>
    </recommendedName>
</protein>
<feature type="domain" description="Cyclin N-terminal" evidence="1">
    <location>
        <begin position="21"/>
        <end position="64"/>
    </location>
</feature>
<reference evidence="2 3" key="1">
    <citation type="submission" date="2023-05" db="EMBL/GenBank/DDBJ databases">
        <title>B98-5 Cell Line De Novo Hybrid Assembly: An Optical Mapping Approach.</title>
        <authorList>
            <person name="Kananen K."/>
            <person name="Auerbach J.A."/>
            <person name="Kautto E."/>
            <person name="Blachly J.S."/>
        </authorList>
    </citation>
    <scope>NUCLEOTIDE SEQUENCE [LARGE SCALE GENOMIC DNA]</scope>
    <source>
        <strain evidence="2">B95-8</strain>
        <tissue evidence="2">Cell line</tissue>
    </source>
</reference>
<gene>
    <name evidence="2" type="ORF">P7K49_020173</name>
</gene>
<organism evidence="2 3">
    <name type="scientific">Saguinus oedipus</name>
    <name type="common">Cotton-top tamarin</name>
    <name type="synonym">Oedipomidas oedipus</name>
    <dbReference type="NCBI Taxonomy" id="9490"/>
    <lineage>
        <taxon>Eukaryota</taxon>
        <taxon>Metazoa</taxon>
        <taxon>Chordata</taxon>
        <taxon>Craniata</taxon>
        <taxon>Vertebrata</taxon>
        <taxon>Euteleostomi</taxon>
        <taxon>Mammalia</taxon>
        <taxon>Eutheria</taxon>
        <taxon>Euarchontoglires</taxon>
        <taxon>Primates</taxon>
        <taxon>Haplorrhini</taxon>
        <taxon>Platyrrhini</taxon>
        <taxon>Cebidae</taxon>
        <taxon>Callitrichinae</taxon>
        <taxon>Saguinus</taxon>
    </lineage>
</organism>